<keyword evidence="6" id="KW-1185">Reference proteome</keyword>
<dbReference type="Pfam" id="PF06719">
    <property type="entry name" value="AraC_N"/>
    <property type="match status" value="1"/>
</dbReference>
<dbReference type="SUPFAM" id="SSF46689">
    <property type="entry name" value="Homeodomain-like"/>
    <property type="match status" value="2"/>
</dbReference>
<evidence type="ECO:0000256" key="1">
    <source>
        <dbReference type="ARBA" id="ARBA00023015"/>
    </source>
</evidence>
<dbReference type="RefSeq" id="WP_008908211.1">
    <property type="nucleotide sequence ID" value="NZ_CAKP01000038.1"/>
</dbReference>
<keyword evidence="1" id="KW-0805">Transcription regulation</keyword>
<dbReference type="Pfam" id="PF12833">
    <property type="entry name" value="HTH_18"/>
    <property type="match status" value="1"/>
</dbReference>
<dbReference type="PROSITE" id="PS00041">
    <property type="entry name" value="HTH_ARAC_FAMILY_1"/>
    <property type="match status" value="1"/>
</dbReference>
<evidence type="ECO:0000259" key="4">
    <source>
        <dbReference type="PROSITE" id="PS01124"/>
    </source>
</evidence>
<keyword evidence="3" id="KW-0804">Transcription</keyword>
<keyword evidence="2" id="KW-0238">DNA-binding</keyword>
<evidence type="ECO:0000256" key="3">
    <source>
        <dbReference type="ARBA" id="ARBA00023163"/>
    </source>
</evidence>
<dbReference type="InterPro" id="IPR018062">
    <property type="entry name" value="HTH_AraC-typ_CS"/>
</dbReference>
<accession>I7J4R9</accession>
<dbReference type="PROSITE" id="PS01124">
    <property type="entry name" value="HTH_ARAC_FAMILY_2"/>
    <property type="match status" value="1"/>
</dbReference>
<evidence type="ECO:0000256" key="2">
    <source>
        <dbReference type="ARBA" id="ARBA00023125"/>
    </source>
</evidence>
<reference evidence="5 6" key="1">
    <citation type="journal article" date="2011" name="J. Bacteriol.">
        <title>Draft genome sequence of Caloramator australicus strain RC3T, a thermoanaerobe from the Great Artesian Basin of Australia.</title>
        <authorList>
            <person name="Ogg C.D."/>
            <person name="Patel B.K.C."/>
        </authorList>
    </citation>
    <scope>NUCLEOTIDE SEQUENCE [LARGE SCALE GENOMIC DNA]</scope>
    <source>
        <strain evidence="5 6">RC3</strain>
    </source>
</reference>
<dbReference type="PANTHER" id="PTHR43280">
    <property type="entry name" value="ARAC-FAMILY TRANSCRIPTIONAL REGULATOR"/>
    <property type="match status" value="1"/>
</dbReference>
<dbReference type="STRING" id="857293.CAAU_0852"/>
<dbReference type="InterPro" id="IPR018060">
    <property type="entry name" value="HTH_AraC"/>
</dbReference>
<sequence>MATDLSPTSTLEAEHIRILYYEFERQLKTNYSSKNYIRFCSILEGSKFVSINKEKKFHYDQNSFIILSPFSEVELEINEKTKAFVMEIDDYFIRQIISKLQVELEEEEIKYIENEFFIAHFNPDLCEVHKKIVNIFNQNRLNKEFLLDLYSRELVYNILKYKGSEKIINNKKSKISAIIEFIESNYLGDLKISDIANYFGMREYEFSRYFKKFTGKSPKEYIKDLKLKKAKELLAFQNVTEVSFDVGYENISYFIKEFREKYGITPKEYKKII</sequence>
<dbReference type="Gene3D" id="1.10.10.60">
    <property type="entry name" value="Homeodomain-like"/>
    <property type="match status" value="2"/>
</dbReference>
<dbReference type="PRINTS" id="PR00032">
    <property type="entry name" value="HTHARAC"/>
</dbReference>
<dbReference type="PANTHER" id="PTHR43280:SF2">
    <property type="entry name" value="HTH-TYPE TRANSCRIPTIONAL REGULATOR EXSA"/>
    <property type="match status" value="1"/>
</dbReference>
<dbReference type="EMBL" id="CAKP01000038">
    <property type="protein sequence ID" value="CCJ32936.1"/>
    <property type="molecule type" value="Genomic_DNA"/>
</dbReference>
<dbReference type="GO" id="GO:0003700">
    <property type="term" value="F:DNA-binding transcription factor activity"/>
    <property type="evidence" value="ECO:0007669"/>
    <property type="project" value="InterPro"/>
</dbReference>
<dbReference type="OrthoDB" id="9791615at2"/>
<comment type="caution">
    <text evidence="5">The sequence shown here is derived from an EMBL/GenBank/DDBJ whole genome shotgun (WGS) entry which is preliminary data.</text>
</comment>
<gene>
    <name evidence="5" type="ORF">CAAU_0852</name>
</gene>
<dbReference type="InterPro" id="IPR009594">
    <property type="entry name" value="Tscrpt_reg_HTH_AraC_N"/>
</dbReference>
<dbReference type="InterPro" id="IPR020449">
    <property type="entry name" value="Tscrpt_reg_AraC-type_HTH"/>
</dbReference>
<dbReference type="AlphaFoldDB" id="I7J4R9"/>
<dbReference type="InterPro" id="IPR009057">
    <property type="entry name" value="Homeodomain-like_sf"/>
</dbReference>
<dbReference type="eggNOG" id="COG2207">
    <property type="taxonomic scope" value="Bacteria"/>
</dbReference>
<protein>
    <submittedName>
        <fullName evidence="5">Transcriptional regulator, AraC family</fullName>
    </submittedName>
</protein>
<evidence type="ECO:0000313" key="6">
    <source>
        <dbReference type="Proteomes" id="UP000007652"/>
    </source>
</evidence>
<proteinExistence type="predicted"/>
<feature type="domain" description="HTH araC/xylS-type" evidence="4">
    <location>
        <begin position="176"/>
        <end position="272"/>
    </location>
</feature>
<dbReference type="SMART" id="SM00342">
    <property type="entry name" value="HTH_ARAC"/>
    <property type="match status" value="1"/>
</dbReference>
<name>I7J4R9_9CLOT</name>
<organism evidence="5 6">
    <name type="scientific">Caloramator australicus RC3</name>
    <dbReference type="NCBI Taxonomy" id="857293"/>
    <lineage>
        <taxon>Bacteria</taxon>
        <taxon>Bacillati</taxon>
        <taxon>Bacillota</taxon>
        <taxon>Clostridia</taxon>
        <taxon>Eubacteriales</taxon>
        <taxon>Clostridiaceae</taxon>
        <taxon>Caloramator</taxon>
    </lineage>
</organism>
<dbReference type="Proteomes" id="UP000007652">
    <property type="component" value="Unassembled WGS sequence"/>
</dbReference>
<dbReference type="GO" id="GO:0043565">
    <property type="term" value="F:sequence-specific DNA binding"/>
    <property type="evidence" value="ECO:0007669"/>
    <property type="project" value="InterPro"/>
</dbReference>
<evidence type="ECO:0000313" key="5">
    <source>
        <dbReference type="EMBL" id="CCJ32936.1"/>
    </source>
</evidence>